<evidence type="ECO:0000256" key="1">
    <source>
        <dbReference type="ARBA" id="ARBA00004496"/>
    </source>
</evidence>
<dbReference type="InterPro" id="IPR009057">
    <property type="entry name" value="Homeodomain-like_sf"/>
</dbReference>
<dbReference type="Pfam" id="PF00072">
    <property type="entry name" value="Response_reg"/>
    <property type="match status" value="1"/>
</dbReference>
<accession>A0ABV1KVI8</accession>
<dbReference type="PANTHER" id="PTHR42713:SF3">
    <property type="entry name" value="TRANSCRIPTIONAL REGULATORY PROTEIN HPTR"/>
    <property type="match status" value="1"/>
</dbReference>
<feature type="modified residue" description="4-aspartylphosphate" evidence="8">
    <location>
        <position position="55"/>
    </location>
</feature>
<dbReference type="SUPFAM" id="SSF52172">
    <property type="entry name" value="CheY-like"/>
    <property type="match status" value="1"/>
</dbReference>
<proteinExistence type="predicted"/>
<evidence type="ECO:0000256" key="6">
    <source>
        <dbReference type="ARBA" id="ARBA00023125"/>
    </source>
</evidence>
<evidence type="ECO:0000313" key="12">
    <source>
        <dbReference type="Proteomes" id="UP001493487"/>
    </source>
</evidence>
<dbReference type="EMBL" id="JASKHM010000008">
    <property type="protein sequence ID" value="MEQ4483668.1"/>
    <property type="molecule type" value="Genomic_DNA"/>
</dbReference>
<comment type="subcellular location">
    <subcellularLocation>
        <location evidence="1">Cytoplasm</location>
    </subcellularLocation>
</comment>
<dbReference type="InterPro" id="IPR051552">
    <property type="entry name" value="HptR"/>
</dbReference>
<organism evidence="11 12">
    <name type="scientific">Cohnella silvisoli</name>
    <dbReference type="NCBI Taxonomy" id="2873699"/>
    <lineage>
        <taxon>Bacteria</taxon>
        <taxon>Bacillati</taxon>
        <taxon>Bacillota</taxon>
        <taxon>Bacilli</taxon>
        <taxon>Bacillales</taxon>
        <taxon>Paenibacillaceae</taxon>
        <taxon>Cohnella</taxon>
    </lineage>
</organism>
<comment type="caution">
    <text evidence="11">The sequence shown here is derived from an EMBL/GenBank/DDBJ whole genome shotgun (WGS) entry which is preliminary data.</text>
</comment>
<dbReference type="PROSITE" id="PS01124">
    <property type="entry name" value="HTH_ARAC_FAMILY_2"/>
    <property type="match status" value="1"/>
</dbReference>
<dbReference type="RefSeq" id="WP_232186161.1">
    <property type="nucleotide sequence ID" value="NZ_JAIOAP010000007.1"/>
</dbReference>
<dbReference type="CDD" id="cd17536">
    <property type="entry name" value="REC_YesN-like"/>
    <property type="match status" value="1"/>
</dbReference>
<dbReference type="PROSITE" id="PS50110">
    <property type="entry name" value="RESPONSE_REGULATORY"/>
    <property type="match status" value="1"/>
</dbReference>
<keyword evidence="12" id="KW-1185">Reference proteome</keyword>
<evidence type="ECO:0000256" key="8">
    <source>
        <dbReference type="PROSITE-ProRule" id="PRU00169"/>
    </source>
</evidence>
<evidence type="ECO:0000256" key="4">
    <source>
        <dbReference type="ARBA" id="ARBA00023012"/>
    </source>
</evidence>
<evidence type="ECO:0000259" key="9">
    <source>
        <dbReference type="PROSITE" id="PS01124"/>
    </source>
</evidence>
<evidence type="ECO:0000256" key="3">
    <source>
        <dbReference type="ARBA" id="ARBA00022553"/>
    </source>
</evidence>
<evidence type="ECO:0000313" key="11">
    <source>
        <dbReference type="EMBL" id="MEQ4483668.1"/>
    </source>
</evidence>
<dbReference type="SMART" id="SM00342">
    <property type="entry name" value="HTH_ARAC"/>
    <property type="match status" value="1"/>
</dbReference>
<dbReference type="SMART" id="SM00448">
    <property type="entry name" value="REC"/>
    <property type="match status" value="1"/>
</dbReference>
<sequence>MRKVMIVDDESLVRIGLQSIIDWENRGYEITGVYKNGEEALEAAKQQSFDIVLTDIRMPGMDGFELIRNLKLMDTGLKFIILSSYSDFEYTRQAIQLGVTDYISKYEMEPVELLRVLDSLQFGDASTSGSRQQGQKLQPQQAMNALADEKQRMLLRTAEGNNIRVEAEFPEIFERFEGWGQTMRWICLKPIPRETGYSPTERKAMALQAEEIFSRLKHLEFFGEDSGLLHGACIFTEEETEAEGLSGLLLKAEELKATWAKNLNIGLIAGISSNSALAKMGQSREEAEEAVQLSYYEGAGIYVREQWEIGRFTEQQWLDWYRLVKNRIQYLHFAELIEEISVRLEDSHNRLLPSEWLRLGEMISTHLMDLLIERYNLDVEGIRTRFGLLWPMTDALKKVFSRTEFMRVVRQWLSQTQEVISSMQPSRGWVVKVKQYVESGYGNPIRLEEVADLVNFSPNHFSQRFRQETGEAFSDYLTRIRIREAIRLYKETDYSTEEISARVGYLNPNYFIKVFKKTTGQTVKQFKQRF</sequence>
<gene>
    <name evidence="11" type="ORF">QJS35_14835</name>
</gene>
<dbReference type="Gene3D" id="3.40.50.2300">
    <property type="match status" value="1"/>
</dbReference>
<dbReference type="Gene3D" id="1.10.10.60">
    <property type="entry name" value="Homeodomain-like"/>
    <property type="match status" value="2"/>
</dbReference>
<dbReference type="InterPro" id="IPR001789">
    <property type="entry name" value="Sig_transdc_resp-reg_receiver"/>
</dbReference>
<feature type="domain" description="HTH araC/xylS-type" evidence="9">
    <location>
        <begin position="431"/>
        <end position="529"/>
    </location>
</feature>
<evidence type="ECO:0000256" key="2">
    <source>
        <dbReference type="ARBA" id="ARBA00022490"/>
    </source>
</evidence>
<dbReference type="Proteomes" id="UP001493487">
    <property type="component" value="Unassembled WGS sequence"/>
</dbReference>
<dbReference type="Pfam" id="PF12833">
    <property type="entry name" value="HTH_18"/>
    <property type="match status" value="1"/>
</dbReference>
<dbReference type="SUPFAM" id="SSF46689">
    <property type="entry name" value="Homeodomain-like"/>
    <property type="match status" value="2"/>
</dbReference>
<keyword evidence="2" id="KW-0963">Cytoplasm</keyword>
<keyword evidence="3 8" id="KW-0597">Phosphoprotein</keyword>
<keyword evidence="6" id="KW-0238">DNA-binding</keyword>
<feature type="domain" description="Response regulatory" evidence="10">
    <location>
        <begin position="3"/>
        <end position="120"/>
    </location>
</feature>
<evidence type="ECO:0000259" key="10">
    <source>
        <dbReference type="PROSITE" id="PS50110"/>
    </source>
</evidence>
<dbReference type="PANTHER" id="PTHR42713">
    <property type="entry name" value="HISTIDINE KINASE-RELATED"/>
    <property type="match status" value="1"/>
</dbReference>
<dbReference type="InterPro" id="IPR011006">
    <property type="entry name" value="CheY-like_superfamily"/>
</dbReference>
<name>A0ABV1KVI8_9BACL</name>
<keyword evidence="5" id="KW-0805">Transcription regulation</keyword>
<dbReference type="InterPro" id="IPR018060">
    <property type="entry name" value="HTH_AraC"/>
</dbReference>
<evidence type="ECO:0000256" key="7">
    <source>
        <dbReference type="ARBA" id="ARBA00023163"/>
    </source>
</evidence>
<protein>
    <submittedName>
        <fullName evidence="11">Response regulator</fullName>
    </submittedName>
</protein>
<evidence type="ECO:0000256" key="5">
    <source>
        <dbReference type="ARBA" id="ARBA00023015"/>
    </source>
</evidence>
<keyword evidence="4" id="KW-0902">Two-component regulatory system</keyword>
<reference evidence="11 12" key="1">
    <citation type="journal article" date="2023" name="Genome Announc.">
        <title>Pan-Genome Analyses of the Genus Cohnella and Proposal of the Novel Species Cohnella silvisoli sp. nov., Isolated from Forest Soil.</title>
        <authorList>
            <person name="Wang C."/>
            <person name="Mao L."/>
            <person name="Bao G."/>
            <person name="Zhu H."/>
        </authorList>
    </citation>
    <scope>NUCLEOTIDE SEQUENCE [LARGE SCALE GENOMIC DNA]</scope>
    <source>
        <strain evidence="11 12">NL03-T5-1</strain>
    </source>
</reference>
<keyword evidence="7" id="KW-0804">Transcription</keyword>